<name>A0A6P8ZFP1_DROAB</name>
<dbReference type="SUPFAM" id="SSF116742">
    <property type="entry name" value="eIF2alpha middle domain-like"/>
    <property type="match status" value="1"/>
</dbReference>
<keyword evidence="1" id="KW-1185">Reference proteome</keyword>
<organism evidence="1 2">
    <name type="scientific">Drosophila albomicans</name>
    <name type="common">Fruit fly</name>
    <dbReference type="NCBI Taxonomy" id="7291"/>
    <lineage>
        <taxon>Eukaryota</taxon>
        <taxon>Metazoa</taxon>
        <taxon>Ecdysozoa</taxon>
        <taxon>Arthropoda</taxon>
        <taxon>Hexapoda</taxon>
        <taxon>Insecta</taxon>
        <taxon>Pterygota</taxon>
        <taxon>Neoptera</taxon>
        <taxon>Endopterygota</taxon>
        <taxon>Diptera</taxon>
        <taxon>Brachycera</taxon>
        <taxon>Muscomorpha</taxon>
        <taxon>Ephydroidea</taxon>
        <taxon>Drosophilidae</taxon>
        <taxon>Drosophila</taxon>
    </lineage>
</organism>
<proteinExistence type="predicted"/>
<dbReference type="InterPro" id="IPR024054">
    <property type="entry name" value="TIF2_asu_middle_sf"/>
</dbReference>
<evidence type="ECO:0000313" key="1">
    <source>
        <dbReference type="Proteomes" id="UP000515160"/>
    </source>
</evidence>
<dbReference type="AlphaFoldDB" id="A0A6P8ZFP1"/>
<evidence type="ECO:0000313" key="2">
    <source>
        <dbReference type="RefSeq" id="XP_034118492.1"/>
    </source>
</evidence>
<sequence length="88" mass="10087">MLLVLASCQDDLEVDYSNEYDDVRPHLVYPDEPRLDKRLSSAAQQFGESVKNAWQSMVDSFHNYFEELRDVFSDGVNNNNAEDLANAN</sequence>
<gene>
    <name evidence="2" type="primary">LOC117577702</name>
</gene>
<dbReference type="OrthoDB" id="7845654at2759"/>
<reference evidence="2" key="1">
    <citation type="submission" date="2025-08" db="UniProtKB">
        <authorList>
            <consortium name="RefSeq"/>
        </authorList>
    </citation>
    <scope>IDENTIFICATION</scope>
    <source>
        <strain evidence="2">15112-1751.03</strain>
        <tissue evidence="2">Whole Adult</tissue>
    </source>
</reference>
<dbReference type="Proteomes" id="UP000515160">
    <property type="component" value="Chromosome X"/>
</dbReference>
<dbReference type="GeneID" id="117577702"/>
<accession>A0A6P8ZFP1</accession>
<protein>
    <submittedName>
        <fullName evidence="2">Uncharacterized protein LOC117577702</fullName>
    </submittedName>
</protein>
<dbReference type="RefSeq" id="XP_034118492.1">
    <property type="nucleotide sequence ID" value="XM_034262601.2"/>
</dbReference>